<organism evidence="1">
    <name type="scientific">Candidatus Berkiella cookevillensis</name>
    <dbReference type="NCBI Taxonomy" id="437022"/>
    <lineage>
        <taxon>Bacteria</taxon>
        <taxon>Pseudomonadati</taxon>
        <taxon>Pseudomonadota</taxon>
        <taxon>Gammaproteobacteria</taxon>
        <taxon>Candidatus Berkiellales</taxon>
        <taxon>Candidatus Berkiellaceae</taxon>
        <taxon>Candidatus Berkiella</taxon>
    </lineage>
</organism>
<evidence type="ECO:0000313" key="3">
    <source>
        <dbReference type="Proteomes" id="UP000051494"/>
    </source>
</evidence>
<evidence type="ECO:0000313" key="2">
    <source>
        <dbReference type="EMBL" id="MCS5708848.1"/>
    </source>
</evidence>
<reference evidence="1" key="1">
    <citation type="submission" date="2015-09" db="EMBL/GenBank/DDBJ databases">
        <title>Draft Genome Sequences of Two Novel Amoeba-resistant Intranuclear Bacteria, Candidatus Berkiella cookevillensis and Candidatus Berkiella aquae.</title>
        <authorList>
            <person name="Mehari Y.T."/>
            <person name="Arivett B.A."/>
            <person name="Farone A.L."/>
            <person name="Gunderson J.H."/>
            <person name="Farone M.B."/>
        </authorList>
    </citation>
    <scope>NUCLEOTIDE SEQUENCE [LARGE SCALE GENOMIC DNA]</scope>
    <source>
        <strain evidence="1">CC99</strain>
    </source>
</reference>
<dbReference type="EMBL" id="LKHV02000001">
    <property type="protein sequence ID" value="MCS5708848.1"/>
    <property type="molecule type" value="Genomic_DNA"/>
</dbReference>
<accession>A0A0Q9YNT3</accession>
<dbReference type="EMBL" id="LKHV01000003">
    <property type="protein sequence ID" value="KRG19234.1"/>
    <property type="molecule type" value="Genomic_DNA"/>
</dbReference>
<evidence type="ECO:0000313" key="1">
    <source>
        <dbReference type="EMBL" id="KRG19234.1"/>
    </source>
</evidence>
<name>A0A0Q9YNT3_9GAMM</name>
<keyword evidence="3" id="KW-1185">Reference proteome</keyword>
<sequence length="68" mass="7842">MKELNLNETKEVTGASLESVNTFIQVLELAKALNSKDYMAIINENFPDFIEYFIEHKDSIAQKLHIQL</sequence>
<dbReference type="RefSeq" id="WP_057623845.1">
    <property type="nucleotide sequence ID" value="NZ_LKHV02000001.1"/>
</dbReference>
<proteinExistence type="predicted"/>
<dbReference type="Proteomes" id="UP000051494">
    <property type="component" value="Unassembled WGS sequence"/>
</dbReference>
<comment type="caution">
    <text evidence="1">The sequence shown here is derived from an EMBL/GenBank/DDBJ whole genome shotgun (WGS) entry which is preliminary data.</text>
</comment>
<reference evidence="2" key="2">
    <citation type="journal article" date="2016" name="Genome Announc.">
        <title>Draft Genome Sequences of Two Novel Amoeba-Resistant Intranuclear Bacteria, 'Candidatus Berkiella cookevillensis' and 'Candidatus Berkiella aquae'.</title>
        <authorList>
            <person name="Mehari Y.T."/>
            <person name="Arivett B.A."/>
            <person name="Farone A.L."/>
            <person name="Gunderson J.H."/>
            <person name="Farone M.B."/>
        </authorList>
    </citation>
    <scope>NUCLEOTIDE SEQUENCE</scope>
    <source>
        <strain evidence="2">CC99</strain>
    </source>
</reference>
<protein>
    <submittedName>
        <fullName evidence="1">Uncharacterized protein</fullName>
    </submittedName>
</protein>
<gene>
    <name evidence="1" type="ORF">CC99x_00756</name>
    <name evidence="2" type="ORF">CC99x_008010</name>
</gene>
<reference evidence="2" key="3">
    <citation type="submission" date="2021-06" db="EMBL/GenBank/DDBJ databases">
        <title>Genomic Description and Analysis of Intracellular Bacteria, Candidatus Berkiella cookevillensis and Candidatus Berkiella aquae.</title>
        <authorList>
            <person name="Kidane D.T."/>
            <person name="Mehari Y.T."/>
            <person name="Rice F.C."/>
            <person name="Arivett B.A."/>
            <person name="Farone A.L."/>
            <person name="Berk S.G."/>
            <person name="Farone M.B."/>
        </authorList>
    </citation>
    <scope>NUCLEOTIDE SEQUENCE</scope>
    <source>
        <strain evidence="2">CC99</strain>
    </source>
</reference>
<dbReference type="AlphaFoldDB" id="A0A0Q9YNT3"/>